<organism evidence="2 3">
    <name type="scientific">Brassica cretica</name>
    <name type="common">Mustard</name>
    <dbReference type="NCBI Taxonomy" id="69181"/>
    <lineage>
        <taxon>Eukaryota</taxon>
        <taxon>Viridiplantae</taxon>
        <taxon>Streptophyta</taxon>
        <taxon>Embryophyta</taxon>
        <taxon>Tracheophyta</taxon>
        <taxon>Spermatophyta</taxon>
        <taxon>Magnoliopsida</taxon>
        <taxon>eudicotyledons</taxon>
        <taxon>Gunneridae</taxon>
        <taxon>Pentapetalae</taxon>
        <taxon>rosids</taxon>
        <taxon>malvids</taxon>
        <taxon>Brassicales</taxon>
        <taxon>Brassicaceae</taxon>
        <taxon>Brassiceae</taxon>
        <taxon>Brassica</taxon>
    </lineage>
</organism>
<feature type="compositionally biased region" description="Basic and acidic residues" evidence="1">
    <location>
        <begin position="268"/>
        <end position="290"/>
    </location>
</feature>
<accession>A0ABQ7D4G1</accession>
<feature type="compositionally biased region" description="Basic and acidic residues" evidence="1">
    <location>
        <begin position="225"/>
        <end position="258"/>
    </location>
</feature>
<dbReference type="PANTHER" id="PTHR31286">
    <property type="entry name" value="GLYCINE-RICH CELL WALL STRUCTURAL PROTEIN 1.8-LIKE"/>
    <property type="match status" value="1"/>
</dbReference>
<dbReference type="PANTHER" id="PTHR31286:SF113">
    <property type="entry name" value="DUF4283 DOMAIN-CONTAINING PROTEIN"/>
    <property type="match status" value="1"/>
</dbReference>
<dbReference type="InterPro" id="IPR040256">
    <property type="entry name" value="At4g02000-like"/>
</dbReference>
<dbReference type="EMBL" id="QGKV02000759">
    <property type="protein sequence ID" value="KAF3567341.1"/>
    <property type="molecule type" value="Genomic_DNA"/>
</dbReference>
<dbReference type="Proteomes" id="UP000266723">
    <property type="component" value="Unassembled WGS sequence"/>
</dbReference>
<comment type="caution">
    <text evidence="2">The sequence shown here is derived from an EMBL/GenBank/DDBJ whole genome shotgun (WGS) entry which is preliminary data.</text>
</comment>
<keyword evidence="3" id="KW-1185">Reference proteome</keyword>
<proteinExistence type="predicted"/>
<name>A0ABQ7D4G1_BRACR</name>
<gene>
    <name evidence="2" type="ORF">DY000_02012812</name>
</gene>
<evidence type="ECO:0000313" key="2">
    <source>
        <dbReference type="EMBL" id="KAF3567341.1"/>
    </source>
</evidence>
<sequence length="412" mass="46853">MTQGQLVGNGGDMKDGESARKRLKISVPHFDNSALIKTYSKTLIGRCMNPPEQDMKGKFQFDFETEEDIEAAMKLQPYHFDYWMLALARWQPKRNQLFPSEITFWVRVIGVPMEFRMAPTFESISDALGRTVSVDIEHSRVQVVVNAFQELCFQTTLDFKGGEFYDGEEAAISLRYEKLFGYCQASPEKRRENRERNGGWYDGGKHDDRAWSYKGVVINGPLRQQHNERDGRDYHGKGKGKMTEEADSKWVKMADRGSKGSFNNHKSYRGDGDGSRYRSSQREEPQVDVQEGHARTLTGVQQFQGEVREEAQEDGEIRAPEVINKTLPSQAFQAELDKTQTIGTEAISDPMEVEKGLQIIQGLVEKPPVLEDDKVMNMDEFRAVFLEHGINMDAADDLPDVSEGEIEEGDNI</sequence>
<evidence type="ECO:0000313" key="3">
    <source>
        <dbReference type="Proteomes" id="UP000266723"/>
    </source>
</evidence>
<reference evidence="2 3" key="1">
    <citation type="journal article" date="2020" name="BMC Genomics">
        <title>Intraspecific diversification of the crop wild relative Brassica cretica Lam. using demographic model selection.</title>
        <authorList>
            <person name="Kioukis A."/>
            <person name="Michalopoulou V.A."/>
            <person name="Briers L."/>
            <person name="Pirintsos S."/>
            <person name="Studholme D.J."/>
            <person name="Pavlidis P."/>
            <person name="Sarris P.F."/>
        </authorList>
    </citation>
    <scope>NUCLEOTIDE SEQUENCE [LARGE SCALE GENOMIC DNA]</scope>
    <source>
        <strain evidence="3">cv. PFS-1207/04</strain>
    </source>
</reference>
<feature type="region of interest" description="Disordered" evidence="1">
    <location>
        <begin position="222"/>
        <end position="290"/>
    </location>
</feature>
<evidence type="ECO:0008006" key="4">
    <source>
        <dbReference type="Google" id="ProtNLM"/>
    </source>
</evidence>
<protein>
    <recommendedName>
        <fullName evidence="4">DUF4283 domain-containing protein</fullName>
    </recommendedName>
</protein>
<evidence type="ECO:0000256" key="1">
    <source>
        <dbReference type="SAM" id="MobiDB-lite"/>
    </source>
</evidence>